<sequence length="2470" mass="270855">MQIPQPQPQPQPLQPQAQHREQQQPRDDPFVSVRIVSMDHYMTYPNPLLDRTATQFSAPGTRGFKVPVVRIFGVTALGQKACVHLHNAYRYFYIPYEGPSDPAQARIYIHKLGTSLNHATALAYGKDRDDAGKNLYIASIGLVKGIPFYGVHPVYRPFLKVSILDPNKAKKIVTILQSGTVLGTCFQPYEVHLSYLHQLFIDYDLYGMDFIHFYQARFRLPILHVPRTEPAADPTSPIPASPSSPLARFFSEDTLPDRYKWSPRSRVRRQSYCEIELDAWVGDVMNRARVKERPMVALPGGSSGLDGIKLIPSLQSIWKDEQERRIRSGITEPLSDTGTQLSARDEYSPWSNEARLRAELDASIIRNISRDHRPSTFDDRALEYLPTAFQSVPCWRPNDELRKGDGTAQVVPADDAVDADHAADIQRESSLSSPLSSQDYDMAFADLPVVIDIERMTQALREEQEEEDRISQAVAASQDSESALLNLVEALEREEGGGAGVLPAAAATAREQLSQTRRQLSQVASLPAEEREAEDPVLNDGLSDASGDYDDLSMPDGFLEDLQLLYAQDDVLDPGSPVSLPRSPATPRTAGRVGPGPSPLRKSFTPSHTPADTPSRVRTALRGPTGMSPGLNSPTPRRGQSGTQAFDDPDAQSRTLPARGQEVLRMMAKAARDHNTMPHSDTLLDDGDMDVDQDRAGIDGSEAFARDEPPSPPPRLLPISARRFRLPQVDGAGDSTSPPKRRASATERRAALPPRAPQYEIEEDEDDEPNLDSSPPLIAGSRKRRRRIPTFSSSPLLGTAESDESEILYYRHNGADRPPEFVKPSNSFDCVAISPLKSDERELFSGSRRDMARVPPPRQVQSAAGSTRSTPELIGKAGGKGASSSAPLLQHRPLPRDAKPDCKTMEVDDTAREQMPSVSETDQDPTHGTQTDLVSPQPRKRPRMENAAAAATETALSPLLLEPRSDTLLPPPLSLPQASRHSPASSIASVDMFIPSEGAPPLLLDGDRPGVFSRVEDVEDDVHVESADESDDVVTPTKPANSLSRVVKAEQDILAELAHDVTPTKPARTSPASNTNPVLIDKALLEEPIMLNQPTSTLSSDWDEYATEDVSLISLLDGAGANEGAADERDVLLDPSLMIAASSTVAEQGRAASPATSDSAASQVSLVDSPSKHSSGVALINPARHGEVGMSTPSRAPIELGTRFASQVLVGMRTPGSSHSNFGPDGTNSPASSPTPMPRSAGPALLPDPPVERHEQAQTTFPAPLTEAEEVDTPASSPSHIDFPDLEAHTPYNIALPRLNIVAVNESADWTFSARPPGNVETLADATVPIGQFAASLLSGLGIPSEQQVPSEPIPEDATGDAELGTAVVPGIVESSGGSGPPQADLVHVSLSSSANSSEERAKVAAAPAGPVPAPSASSRLIRPARAPPSTEELLATLKDYRIARFIYREPFYSDAKDVPARAKTYGTREFKLQADDPAFLPEFKPALPEIESQAQPRQGFKGLAHWRHVKFDEGLRTSIKVWQPGISPPTRQETEKWLKEQKPVAVPRGMPKAQRAQNTNDVNAARKPEVVSQLEAPTPKNAYGFKYDQISAKAVTQERQFVSILSMELHAASQGDLLPNPHSDPIRCLFYCLKQDDYLRFPSNGHRQDYFVGIVMVGDEHPLSKTGVTSCVIDVVADEKSLVELFTKMVRGFDPDFLAGFEIHNSSWGYLVERAHYAHSIDILSELARVRPDVVNTKFGAEEDAWGSRKQSHLSTTGRNFLNVWRLLRNEINLTSYTLESVAYHVLHIRVPKFSSRSLAEWYDGPHTETRMLFRWRTVAYYLARTQHVMSLIEDTETVSRTSEFARVFGIDFMSVLTRGSQYKVESIMARIAKPENYVLLAPSGKQVFHQRACECLPLVMEPDSRFYTSPLLVLDFQSLYPSIMIAYNYCYSTCLGRVQNVGAPGKLGVLDDYEVSAEFVERYKDLINVSPNGVAFLKEEVRAGTLRRMLTEILDTRVMVKQSMKLYKADKALLRILEARQLGLKFIANVTYGYTGASFSGRMPCAEIADAIVQTGRATLEKGINIIHGNPKWGARVVYGDTDSLFVHLPGATKDDAFRIGREIVNAITRTNPEPVKLKFEKVYHPCVLLAKKRYVGFKYENPEDVEPVFDAKGIETVRRDGCPAVAKEMEQCIKMLFRSQDMSEVKRHCHRQWSKILTGRASVQDFIKATEVKLGSYTVPPPGALVAMRKMASDPRAEPQIGERVPYVVVHGGPNYKLKDSVVPPEELLFSRNLRLHGQYYVERMIIPAISRVFNLVGVDLMSWYRDMPKIIAATRFTASQLMQEQPDTRGPIATLLAGRTIDQYYVARHCVVCHALVAKPGRGGGAGDRGGGGGGGNGGGDTTLCASCRADTPTTAATLAMRSSAAQRAHAQIQNVCRSCTGHATALDADSACISLDCPVFFARLKANDAARLAERWEKSCAQLEW</sequence>
<dbReference type="Pfam" id="PF24055">
    <property type="entry name" value="POL3_N"/>
    <property type="match status" value="1"/>
</dbReference>
<keyword evidence="29" id="KW-1185">Reference proteome</keyword>
<comment type="caution">
    <text evidence="28">The sequence shown here is derived from an EMBL/GenBank/DDBJ whole genome shotgun (WGS) entry which is preliminary data.</text>
</comment>
<feature type="domain" description="DNA-directed DNA polymerase family B multifunctional" evidence="23">
    <location>
        <begin position="1853"/>
        <end position="2298"/>
    </location>
</feature>
<feature type="domain" description="DNA polymerase zeta catalytic subunit N-terminal" evidence="27">
    <location>
        <begin position="31"/>
        <end position="86"/>
    </location>
</feature>
<feature type="region of interest" description="Disordered" evidence="22">
    <location>
        <begin position="516"/>
        <end position="553"/>
    </location>
</feature>
<feature type="compositionally biased region" description="Polar residues" evidence="22">
    <location>
        <begin position="859"/>
        <end position="870"/>
    </location>
</feature>
<evidence type="ECO:0000256" key="7">
    <source>
        <dbReference type="ARBA" id="ARBA00022679"/>
    </source>
</evidence>
<evidence type="ECO:0000256" key="17">
    <source>
        <dbReference type="ARBA" id="ARBA00023125"/>
    </source>
</evidence>
<comment type="subunit">
    <text evidence="21">Forms DNA polymerase zeta with REV7.</text>
</comment>
<feature type="region of interest" description="Disordered" evidence="22">
    <location>
        <begin position="837"/>
        <end position="982"/>
    </location>
</feature>
<proteinExistence type="inferred from homology"/>
<evidence type="ECO:0000256" key="5">
    <source>
        <dbReference type="ARBA" id="ARBA00021589"/>
    </source>
</evidence>
<dbReference type="GO" id="GO:0003887">
    <property type="term" value="F:DNA-directed DNA polymerase activity"/>
    <property type="evidence" value="ECO:0007669"/>
    <property type="project" value="UniProtKB-KW"/>
</dbReference>
<dbReference type="Pfam" id="PF00136">
    <property type="entry name" value="DNA_pol_B"/>
    <property type="match status" value="1"/>
</dbReference>
<feature type="compositionally biased region" description="Polar residues" evidence="22">
    <location>
        <begin position="916"/>
        <end position="934"/>
    </location>
</feature>
<evidence type="ECO:0000256" key="14">
    <source>
        <dbReference type="ARBA" id="ARBA00022932"/>
    </source>
</evidence>
<dbReference type="PRINTS" id="PR00106">
    <property type="entry name" value="DNAPOLB"/>
</dbReference>
<comment type="subcellular location">
    <subcellularLocation>
        <location evidence="2">Nucleus</location>
    </subcellularLocation>
</comment>
<dbReference type="InterPro" id="IPR030559">
    <property type="entry name" value="PolZ_Rev3"/>
</dbReference>
<dbReference type="InterPro" id="IPR036397">
    <property type="entry name" value="RNaseH_sf"/>
</dbReference>
<dbReference type="InterPro" id="IPR006172">
    <property type="entry name" value="DNA-dir_DNA_pol_B"/>
</dbReference>
<dbReference type="GO" id="GO:0006260">
    <property type="term" value="P:DNA replication"/>
    <property type="evidence" value="ECO:0007669"/>
    <property type="project" value="UniProtKB-KW"/>
</dbReference>
<feature type="compositionally biased region" description="Basic and acidic residues" evidence="22">
    <location>
        <begin position="18"/>
        <end position="27"/>
    </location>
</feature>
<dbReference type="InterPro" id="IPR056435">
    <property type="entry name" value="DPOD/Z_N"/>
</dbReference>
<accession>A0AAD5TK24</accession>
<feature type="compositionally biased region" description="Low complexity" evidence="22">
    <location>
        <begin position="1151"/>
        <end position="1162"/>
    </location>
</feature>
<feature type="compositionally biased region" description="Basic and acidic residues" evidence="22">
    <location>
        <begin position="894"/>
        <end position="912"/>
    </location>
</feature>
<dbReference type="GO" id="GO:0000166">
    <property type="term" value="F:nucleotide binding"/>
    <property type="evidence" value="ECO:0007669"/>
    <property type="project" value="InterPro"/>
</dbReference>
<evidence type="ECO:0000256" key="8">
    <source>
        <dbReference type="ARBA" id="ARBA00022695"/>
    </source>
</evidence>
<feature type="domain" description="C4-type zinc-finger of DNA polymerase delta" evidence="25">
    <location>
        <begin position="2354"/>
        <end position="2448"/>
    </location>
</feature>
<evidence type="ECO:0000256" key="10">
    <source>
        <dbReference type="ARBA" id="ARBA00022723"/>
    </source>
</evidence>
<evidence type="ECO:0000259" key="27">
    <source>
        <dbReference type="Pfam" id="PF24065"/>
    </source>
</evidence>
<keyword evidence="6" id="KW-0004">4Fe-4S</keyword>
<evidence type="ECO:0000256" key="19">
    <source>
        <dbReference type="ARBA" id="ARBA00023242"/>
    </source>
</evidence>
<feature type="domain" description="DNA polymerase delta/zeta catalytic subunit N-terminal" evidence="26">
    <location>
        <begin position="91"/>
        <end position="169"/>
    </location>
</feature>
<evidence type="ECO:0000256" key="9">
    <source>
        <dbReference type="ARBA" id="ARBA00022705"/>
    </source>
</evidence>
<feature type="compositionally biased region" description="Polar residues" evidence="22">
    <location>
        <begin position="1163"/>
        <end position="1174"/>
    </location>
</feature>
<feature type="region of interest" description="Disordered" evidence="22">
    <location>
        <begin position="1213"/>
        <end position="1284"/>
    </location>
</feature>
<dbReference type="InterPro" id="IPR042087">
    <property type="entry name" value="DNA_pol_B_thumb"/>
</dbReference>
<feature type="region of interest" description="Disordered" evidence="22">
    <location>
        <begin position="1372"/>
        <end position="1428"/>
    </location>
</feature>
<dbReference type="GO" id="GO:0000724">
    <property type="term" value="P:double-strand break repair via homologous recombination"/>
    <property type="evidence" value="ECO:0007669"/>
    <property type="project" value="TreeGrafter"/>
</dbReference>
<feature type="region of interest" description="Disordered" evidence="22">
    <location>
        <begin position="701"/>
        <end position="720"/>
    </location>
</feature>
<evidence type="ECO:0000259" key="25">
    <source>
        <dbReference type="Pfam" id="PF14260"/>
    </source>
</evidence>
<feature type="region of interest" description="Disordered" evidence="22">
    <location>
        <begin position="727"/>
        <end position="803"/>
    </location>
</feature>
<evidence type="ECO:0000259" key="24">
    <source>
        <dbReference type="Pfam" id="PF03104"/>
    </source>
</evidence>
<evidence type="ECO:0000256" key="20">
    <source>
        <dbReference type="ARBA" id="ARBA00049244"/>
    </source>
</evidence>
<evidence type="ECO:0000313" key="28">
    <source>
        <dbReference type="EMBL" id="KAJ3178368.1"/>
    </source>
</evidence>
<dbReference type="InterPro" id="IPR025687">
    <property type="entry name" value="Znf-C4pol"/>
</dbReference>
<reference evidence="28" key="1">
    <citation type="submission" date="2020-05" db="EMBL/GenBank/DDBJ databases">
        <title>Phylogenomic resolution of chytrid fungi.</title>
        <authorList>
            <person name="Stajich J.E."/>
            <person name="Amses K."/>
            <person name="Simmons R."/>
            <person name="Seto K."/>
            <person name="Myers J."/>
            <person name="Bonds A."/>
            <person name="Quandt C.A."/>
            <person name="Barry K."/>
            <person name="Liu P."/>
            <person name="Grigoriev I."/>
            <person name="Longcore J.E."/>
            <person name="James T.Y."/>
        </authorList>
    </citation>
    <scope>NUCLEOTIDE SEQUENCE</scope>
    <source>
        <strain evidence="28">JEL0379</strain>
    </source>
</reference>
<dbReference type="InterPro" id="IPR006134">
    <property type="entry name" value="DNA-dir_DNA_pol_B_multi_dom"/>
</dbReference>
<dbReference type="GO" id="GO:0042276">
    <property type="term" value="P:error-prone translesion synthesis"/>
    <property type="evidence" value="ECO:0007669"/>
    <property type="project" value="TreeGrafter"/>
</dbReference>
<gene>
    <name evidence="28" type="primary">REV3</name>
    <name evidence="28" type="ORF">HDU87_003683</name>
</gene>
<evidence type="ECO:0000256" key="12">
    <source>
        <dbReference type="ARBA" id="ARBA00022771"/>
    </source>
</evidence>
<feature type="compositionally biased region" description="Low complexity" evidence="22">
    <location>
        <begin position="1404"/>
        <end position="1419"/>
    </location>
</feature>
<keyword evidence="18" id="KW-0234">DNA repair</keyword>
<dbReference type="Gene3D" id="1.10.132.60">
    <property type="entry name" value="DNA polymerase family B, C-terminal domain"/>
    <property type="match status" value="1"/>
</dbReference>
<dbReference type="Pfam" id="PF24065">
    <property type="entry name" value="REV3_N"/>
    <property type="match status" value="1"/>
</dbReference>
<keyword evidence="14" id="KW-0239">DNA-directed DNA polymerase</keyword>
<evidence type="ECO:0000256" key="1">
    <source>
        <dbReference type="ARBA" id="ARBA00001966"/>
    </source>
</evidence>
<dbReference type="InterPro" id="IPR043502">
    <property type="entry name" value="DNA/RNA_pol_sf"/>
</dbReference>
<dbReference type="GO" id="GO:0051539">
    <property type="term" value="F:4 iron, 4 sulfur cluster binding"/>
    <property type="evidence" value="ECO:0007669"/>
    <property type="project" value="UniProtKB-KW"/>
</dbReference>
<dbReference type="PANTHER" id="PTHR45812:SF1">
    <property type="entry name" value="DNA POLYMERASE ZETA CATALYTIC SUBUNIT"/>
    <property type="match status" value="1"/>
</dbReference>
<comment type="cofactor">
    <cofactor evidence="1">
        <name>[4Fe-4S] cluster</name>
        <dbReference type="ChEBI" id="CHEBI:49883"/>
    </cofactor>
</comment>
<dbReference type="Gene3D" id="1.10.287.690">
    <property type="entry name" value="Helix hairpin bin"/>
    <property type="match status" value="1"/>
</dbReference>
<dbReference type="Proteomes" id="UP001212152">
    <property type="component" value="Unassembled WGS sequence"/>
</dbReference>
<evidence type="ECO:0000256" key="22">
    <source>
        <dbReference type="SAM" id="MobiDB-lite"/>
    </source>
</evidence>
<evidence type="ECO:0000256" key="4">
    <source>
        <dbReference type="ARBA" id="ARBA00012417"/>
    </source>
</evidence>
<dbReference type="InterPro" id="IPR006133">
    <property type="entry name" value="DNA-dir_DNA_pol_B_exonuc"/>
</dbReference>
<evidence type="ECO:0000256" key="15">
    <source>
        <dbReference type="ARBA" id="ARBA00023004"/>
    </source>
</evidence>
<organism evidence="28 29">
    <name type="scientific">Geranomyces variabilis</name>
    <dbReference type="NCBI Taxonomy" id="109894"/>
    <lineage>
        <taxon>Eukaryota</taxon>
        <taxon>Fungi</taxon>
        <taxon>Fungi incertae sedis</taxon>
        <taxon>Chytridiomycota</taxon>
        <taxon>Chytridiomycota incertae sedis</taxon>
        <taxon>Chytridiomycetes</taxon>
        <taxon>Spizellomycetales</taxon>
        <taxon>Powellomycetaceae</taxon>
        <taxon>Geranomyces</taxon>
    </lineage>
</organism>
<feature type="compositionally biased region" description="Acidic residues" evidence="22">
    <location>
        <begin position="760"/>
        <end position="770"/>
    </location>
</feature>
<feature type="region of interest" description="Disordered" evidence="22">
    <location>
        <begin position="1"/>
        <end position="27"/>
    </location>
</feature>
<dbReference type="PANTHER" id="PTHR45812">
    <property type="entry name" value="DNA POLYMERASE ZETA CATALYTIC SUBUNIT"/>
    <property type="match status" value="1"/>
</dbReference>
<dbReference type="Pfam" id="PF14260">
    <property type="entry name" value="zf-C4pol"/>
    <property type="match status" value="1"/>
</dbReference>
<dbReference type="InterPro" id="IPR023211">
    <property type="entry name" value="DNA_pol_palm_dom_sf"/>
</dbReference>
<name>A0AAD5TK24_9FUNG</name>
<feature type="region of interest" description="Disordered" evidence="22">
    <location>
        <begin position="573"/>
        <end position="655"/>
    </location>
</feature>
<dbReference type="EMBL" id="JADGJQ010000027">
    <property type="protein sequence ID" value="KAJ3178368.1"/>
    <property type="molecule type" value="Genomic_DNA"/>
</dbReference>
<evidence type="ECO:0000256" key="16">
    <source>
        <dbReference type="ARBA" id="ARBA00023014"/>
    </source>
</evidence>
<keyword evidence="17" id="KW-0238">DNA-binding</keyword>
<dbReference type="Gene3D" id="3.30.420.10">
    <property type="entry name" value="Ribonuclease H-like superfamily/Ribonuclease H"/>
    <property type="match status" value="1"/>
</dbReference>
<feature type="domain" description="DNA-directed DNA polymerase family B exonuclease" evidence="24">
    <location>
        <begin position="1588"/>
        <end position="1783"/>
    </location>
</feature>
<comment type="similarity">
    <text evidence="3">Belongs to the DNA polymerase type-B family.</text>
</comment>
<dbReference type="InterPro" id="IPR056447">
    <property type="entry name" value="REV3_N"/>
</dbReference>
<keyword evidence="10" id="KW-0479">Metal-binding</keyword>
<keyword evidence="8" id="KW-0548">Nucleotidyltransferase</keyword>
<evidence type="ECO:0000256" key="13">
    <source>
        <dbReference type="ARBA" id="ARBA00022833"/>
    </source>
</evidence>
<dbReference type="FunFam" id="3.30.420.10:FF:000024">
    <property type="entry name" value="DNA polymerase zeta catalytic subunit"/>
    <property type="match status" value="1"/>
</dbReference>
<protein>
    <recommendedName>
        <fullName evidence="5">DNA polymerase zeta catalytic subunit</fullName>
        <ecNumber evidence="4">2.7.7.7</ecNumber>
    </recommendedName>
</protein>
<evidence type="ECO:0000256" key="11">
    <source>
        <dbReference type="ARBA" id="ARBA00022763"/>
    </source>
</evidence>
<dbReference type="SUPFAM" id="SSF56672">
    <property type="entry name" value="DNA/RNA polymerases"/>
    <property type="match status" value="1"/>
</dbReference>
<evidence type="ECO:0000256" key="18">
    <source>
        <dbReference type="ARBA" id="ARBA00023204"/>
    </source>
</evidence>
<dbReference type="FunFam" id="1.10.287.690:FF:000002">
    <property type="entry name" value="DNA polymerase zeta"/>
    <property type="match status" value="1"/>
</dbReference>
<dbReference type="EC" id="2.7.7.7" evidence="4"/>
<dbReference type="InterPro" id="IPR012337">
    <property type="entry name" value="RNaseH-like_sf"/>
</dbReference>
<keyword evidence="15" id="KW-0408">Iron</keyword>
<dbReference type="CDD" id="cd05534">
    <property type="entry name" value="POLBc_zeta"/>
    <property type="match status" value="1"/>
</dbReference>
<dbReference type="SMART" id="SM00486">
    <property type="entry name" value="POLBc"/>
    <property type="match status" value="1"/>
</dbReference>
<dbReference type="CDD" id="cd05778">
    <property type="entry name" value="DNA_polB_zeta_exo"/>
    <property type="match status" value="1"/>
</dbReference>
<comment type="catalytic activity">
    <reaction evidence="20">
        <text>DNA(n) + a 2'-deoxyribonucleoside 5'-triphosphate = DNA(n+1) + diphosphate</text>
        <dbReference type="Rhea" id="RHEA:22508"/>
        <dbReference type="Rhea" id="RHEA-COMP:17339"/>
        <dbReference type="Rhea" id="RHEA-COMP:17340"/>
        <dbReference type="ChEBI" id="CHEBI:33019"/>
        <dbReference type="ChEBI" id="CHEBI:61560"/>
        <dbReference type="ChEBI" id="CHEBI:173112"/>
        <dbReference type="EC" id="2.7.7.7"/>
    </reaction>
</comment>
<keyword evidence="9" id="KW-0235">DNA replication</keyword>
<feature type="compositionally biased region" description="Pro residues" evidence="22">
    <location>
        <begin position="1"/>
        <end position="13"/>
    </location>
</feature>
<evidence type="ECO:0000313" key="29">
    <source>
        <dbReference type="Proteomes" id="UP001212152"/>
    </source>
</evidence>
<dbReference type="GO" id="GO:0008270">
    <property type="term" value="F:zinc ion binding"/>
    <property type="evidence" value="ECO:0007669"/>
    <property type="project" value="UniProtKB-KW"/>
</dbReference>
<keyword evidence="16" id="KW-0411">Iron-sulfur</keyword>
<evidence type="ECO:0000256" key="6">
    <source>
        <dbReference type="ARBA" id="ARBA00022485"/>
    </source>
</evidence>
<feature type="compositionally biased region" description="Polar residues" evidence="22">
    <location>
        <begin position="630"/>
        <end position="644"/>
    </location>
</feature>
<keyword evidence="13" id="KW-0862">Zinc</keyword>
<keyword evidence="12" id="KW-0863">Zinc-finger</keyword>
<dbReference type="Pfam" id="PF03104">
    <property type="entry name" value="DNA_pol_B_exo1"/>
    <property type="match status" value="1"/>
</dbReference>
<evidence type="ECO:0000259" key="26">
    <source>
        <dbReference type="Pfam" id="PF24055"/>
    </source>
</evidence>
<keyword evidence="7" id="KW-0808">Transferase</keyword>
<feature type="compositionally biased region" description="Low complexity" evidence="22">
    <location>
        <begin position="947"/>
        <end position="962"/>
    </location>
</feature>
<keyword evidence="11" id="KW-0227">DNA damage</keyword>
<dbReference type="SUPFAM" id="SSF53098">
    <property type="entry name" value="Ribonuclease H-like"/>
    <property type="match status" value="1"/>
</dbReference>
<dbReference type="Gene3D" id="3.30.342.10">
    <property type="entry name" value="DNA Polymerase, chain B, domain 1"/>
    <property type="match status" value="1"/>
</dbReference>
<dbReference type="GO" id="GO:0016035">
    <property type="term" value="C:zeta DNA polymerase complex"/>
    <property type="evidence" value="ECO:0007669"/>
    <property type="project" value="InterPro"/>
</dbReference>
<evidence type="ECO:0000259" key="23">
    <source>
        <dbReference type="Pfam" id="PF00136"/>
    </source>
</evidence>
<keyword evidence="19" id="KW-0539">Nucleus</keyword>
<dbReference type="FunFam" id="1.10.132.60:FF:000007">
    <property type="entry name" value="DNA polymerase"/>
    <property type="match status" value="1"/>
</dbReference>
<feature type="region of interest" description="Disordered" evidence="22">
    <location>
        <begin position="671"/>
        <end position="695"/>
    </location>
</feature>
<dbReference type="PROSITE" id="PS00116">
    <property type="entry name" value="DNA_POLYMERASE_B"/>
    <property type="match status" value="1"/>
</dbReference>
<feature type="compositionally biased region" description="Basic and acidic residues" evidence="22">
    <location>
        <begin position="837"/>
        <end position="852"/>
    </location>
</feature>
<feature type="compositionally biased region" description="Polar residues" evidence="22">
    <location>
        <begin position="1215"/>
        <end position="1234"/>
    </location>
</feature>
<evidence type="ECO:0000256" key="3">
    <source>
        <dbReference type="ARBA" id="ARBA00005755"/>
    </source>
</evidence>
<evidence type="ECO:0000256" key="2">
    <source>
        <dbReference type="ARBA" id="ARBA00004123"/>
    </source>
</evidence>
<evidence type="ECO:0000256" key="21">
    <source>
        <dbReference type="ARBA" id="ARBA00066055"/>
    </source>
</evidence>
<dbReference type="GO" id="GO:0005634">
    <property type="term" value="C:nucleus"/>
    <property type="evidence" value="ECO:0007669"/>
    <property type="project" value="UniProtKB-SubCell"/>
</dbReference>
<dbReference type="Gene3D" id="3.90.1600.10">
    <property type="entry name" value="Palm domain of DNA polymerase"/>
    <property type="match status" value="1"/>
</dbReference>
<dbReference type="GO" id="GO:0003677">
    <property type="term" value="F:DNA binding"/>
    <property type="evidence" value="ECO:0007669"/>
    <property type="project" value="UniProtKB-KW"/>
</dbReference>
<dbReference type="InterPro" id="IPR017964">
    <property type="entry name" value="DNA-dir_DNA_pol_B_CS"/>
</dbReference>
<feature type="region of interest" description="Disordered" evidence="22">
    <location>
        <begin position="1545"/>
        <end position="1565"/>
    </location>
</feature>
<feature type="region of interest" description="Disordered" evidence="22">
    <location>
        <begin position="1149"/>
        <end position="1176"/>
    </location>
</feature>